<dbReference type="GO" id="GO:0004197">
    <property type="term" value="F:cysteine-type endopeptidase activity"/>
    <property type="evidence" value="ECO:0007669"/>
    <property type="project" value="InterPro"/>
</dbReference>
<dbReference type="Pfam" id="PF00656">
    <property type="entry name" value="Peptidase_C14"/>
    <property type="match status" value="1"/>
</dbReference>
<dbReference type="AlphaFoldDB" id="A0A7D9H206"/>
<evidence type="ECO:0000256" key="7">
    <source>
        <dbReference type="SAM" id="MobiDB-lite"/>
    </source>
</evidence>
<dbReference type="GO" id="GO:0005737">
    <property type="term" value="C:cytoplasm"/>
    <property type="evidence" value="ECO:0007669"/>
    <property type="project" value="TreeGrafter"/>
</dbReference>
<evidence type="ECO:0000256" key="5">
    <source>
        <dbReference type="ARBA" id="ARBA00022807"/>
    </source>
</evidence>
<dbReference type="Proteomes" id="UP000478008">
    <property type="component" value="Unassembled WGS sequence"/>
</dbReference>
<keyword evidence="5" id="KW-0788">Thiol protease</keyword>
<feature type="domain" description="Peptidase C14 caspase" evidence="8">
    <location>
        <begin position="113"/>
        <end position="372"/>
    </location>
</feature>
<comment type="function">
    <text evidence="1">Involved in cell death (apoptosis).</text>
</comment>
<reference evidence="9 10" key="1">
    <citation type="submission" date="2019-07" db="EMBL/GenBank/DDBJ databases">
        <authorList>
            <person name="Friedrich A."/>
            <person name="Schacherer J."/>
        </authorList>
    </citation>
    <scope>NUCLEOTIDE SEQUENCE [LARGE SCALE GENOMIC DNA]</scope>
</reference>
<dbReference type="EMBL" id="CABFWN010000005">
    <property type="protein sequence ID" value="VUG19662.1"/>
    <property type="molecule type" value="Genomic_DNA"/>
</dbReference>
<evidence type="ECO:0000256" key="6">
    <source>
        <dbReference type="ARBA" id="ARBA00023145"/>
    </source>
</evidence>
<dbReference type="InterPro" id="IPR029030">
    <property type="entry name" value="Caspase-like_dom_sf"/>
</dbReference>
<keyword evidence="5" id="KW-0645">Protease</keyword>
<evidence type="ECO:0000256" key="1">
    <source>
        <dbReference type="ARBA" id="ARBA00003621"/>
    </source>
</evidence>
<evidence type="ECO:0000256" key="3">
    <source>
        <dbReference type="ARBA" id="ARBA00016994"/>
    </source>
</evidence>
<dbReference type="InterPro" id="IPR011600">
    <property type="entry name" value="Pept_C14_caspase"/>
</dbReference>
<keyword evidence="10" id="KW-1185">Reference proteome</keyword>
<feature type="compositionally biased region" description="Polar residues" evidence="7">
    <location>
        <begin position="1"/>
        <end position="19"/>
    </location>
</feature>
<name>A0A7D9H206_DEKBR</name>
<dbReference type="InterPro" id="IPR050452">
    <property type="entry name" value="Metacaspase"/>
</dbReference>
<dbReference type="Gene3D" id="3.40.50.12660">
    <property type="match status" value="1"/>
</dbReference>
<organism evidence="9 10">
    <name type="scientific">Dekkera bruxellensis</name>
    <name type="common">Brettanomyces custersii</name>
    <dbReference type="NCBI Taxonomy" id="5007"/>
    <lineage>
        <taxon>Eukaryota</taxon>
        <taxon>Fungi</taxon>
        <taxon>Dikarya</taxon>
        <taxon>Ascomycota</taxon>
        <taxon>Saccharomycotina</taxon>
        <taxon>Pichiomycetes</taxon>
        <taxon>Pichiales</taxon>
        <taxon>Pichiaceae</taxon>
        <taxon>Brettanomyces</taxon>
    </lineage>
</organism>
<feature type="compositionally biased region" description="Polar residues" evidence="7">
    <location>
        <begin position="60"/>
        <end position="79"/>
    </location>
</feature>
<dbReference type="GO" id="GO:0006508">
    <property type="term" value="P:proteolysis"/>
    <property type="evidence" value="ECO:0007669"/>
    <property type="project" value="InterPro"/>
</dbReference>
<keyword evidence="6" id="KW-0865">Zymogen</keyword>
<dbReference type="PANTHER" id="PTHR48104:SF30">
    <property type="entry name" value="METACASPASE-1"/>
    <property type="match status" value="1"/>
</dbReference>
<sequence>MFPGNSRNTYSNQSSQYQRPSAPPPGYNQQYQRPSGPPPGYSQNYQRPAAPAPNSDSRKVYQNWNDSNSNTVGGITYQNPSTAPPMPSSSMMTYEMTGQTTQNFEYSQCDGVKKALIIGINYIGTSNALRGCINDAHNMYQFLVSKGYPEENIVMLTDDQSDYVRVPTRENMIRAMQWLVKDARSGDSLFFHYSGHGGQEDDLDGDEADGMDDCIYPVDFKQTGSLIDDVMHDIMVKPLPAGCRLTALFDSCHSGTALDLPFIYRAQDGGIKEYNIWKESGGDALNILMGYASRNPMEMFSGAKNIYKRFTTNSSSNRDEIVRKKMSAADVIMFSGCKDSQTSADAQEAGNFTGALSWAFIKGYFAKSCPELPHHVAEFAYSVGHQVHAEAAALILTPDRPQPQVHYMIGAALCIGSKIDIWCGVGCSEFGWLE</sequence>
<proteinExistence type="inferred from homology"/>
<protein>
    <recommendedName>
        <fullName evidence="3">Metacaspase-1</fullName>
    </recommendedName>
</protein>
<gene>
    <name evidence="9" type="primary">MCA1</name>
    <name evidence="9" type="ORF">DEBR0S5_08482G</name>
</gene>
<feature type="region of interest" description="Disordered" evidence="7">
    <location>
        <begin position="1"/>
        <end position="86"/>
    </location>
</feature>
<evidence type="ECO:0000256" key="4">
    <source>
        <dbReference type="ARBA" id="ARBA00022703"/>
    </source>
</evidence>
<evidence type="ECO:0000256" key="2">
    <source>
        <dbReference type="ARBA" id="ARBA00009005"/>
    </source>
</evidence>
<dbReference type="GO" id="GO:0006915">
    <property type="term" value="P:apoptotic process"/>
    <property type="evidence" value="ECO:0007669"/>
    <property type="project" value="UniProtKB-KW"/>
</dbReference>
<evidence type="ECO:0000313" key="9">
    <source>
        <dbReference type="EMBL" id="VUG19662.1"/>
    </source>
</evidence>
<keyword evidence="4" id="KW-0053">Apoptosis</keyword>
<evidence type="ECO:0000259" key="8">
    <source>
        <dbReference type="Pfam" id="PF00656"/>
    </source>
</evidence>
<comment type="similarity">
    <text evidence="2">Belongs to the peptidase C14B family.</text>
</comment>
<dbReference type="SUPFAM" id="SSF52129">
    <property type="entry name" value="Caspase-like"/>
    <property type="match status" value="1"/>
</dbReference>
<keyword evidence="5" id="KW-0378">Hydrolase</keyword>
<evidence type="ECO:0000313" key="10">
    <source>
        <dbReference type="Proteomes" id="UP000478008"/>
    </source>
</evidence>
<dbReference type="PANTHER" id="PTHR48104">
    <property type="entry name" value="METACASPASE-4"/>
    <property type="match status" value="1"/>
</dbReference>
<accession>A0A7D9H206</accession>